<protein>
    <recommendedName>
        <fullName evidence="2">Biotin transporter</fullName>
    </recommendedName>
</protein>
<dbReference type="AlphaFoldDB" id="A0A0U5JG15"/>
<evidence type="ECO:0000256" key="1">
    <source>
        <dbReference type="ARBA" id="ARBA00010692"/>
    </source>
</evidence>
<evidence type="ECO:0000256" key="3">
    <source>
        <dbReference type="SAM" id="Phobius"/>
    </source>
</evidence>
<feature type="transmembrane region" description="Helical" evidence="3">
    <location>
        <begin position="98"/>
        <end position="119"/>
    </location>
</feature>
<dbReference type="PANTHER" id="PTHR34295">
    <property type="entry name" value="BIOTIN TRANSPORTER BIOY"/>
    <property type="match status" value="1"/>
</dbReference>
<sequence>MVIAVDFGRVAAEPNPLVRNWSSILQVLGASLLIALCAQIKVTLPFTPVPITMQTLAILLVGATLGSRKGALAVLAYFSEILMGLPVLSNAAIDPLVFLGPKAGYVLGFLVQAYCMGWMVERMKVFSVSRVFLAGLVACTLEMSLGVLGLAPYVGWNNVLWMGVYPFLVGEIVKVCVMCYILKRSSFASIEQHG</sequence>
<dbReference type="GO" id="GO:0005886">
    <property type="term" value="C:plasma membrane"/>
    <property type="evidence" value="ECO:0007669"/>
    <property type="project" value="UniProtKB-SubCell"/>
</dbReference>
<keyword evidence="3" id="KW-0812">Transmembrane</keyword>
<comment type="subcellular location">
    <subcellularLocation>
        <location evidence="2">Cell membrane</location>
        <topology evidence="2">Multi-pass membrane protein</topology>
    </subcellularLocation>
</comment>
<dbReference type="Gene3D" id="1.10.1760.20">
    <property type="match status" value="1"/>
</dbReference>
<keyword evidence="3" id="KW-1133">Transmembrane helix</keyword>
<dbReference type="InParanoid" id="A0A0U5JG15"/>
<name>A0A0U5JG15_9BACT</name>
<dbReference type="KEGG" id="pnl:PNK_2179"/>
<accession>A0A0U5JG15</accession>
<keyword evidence="2" id="KW-1003">Cell membrane</keyword>
<feature type="transmembrane region" description="Helical" evidence="3">
    <location>
        <begin position="24"/>
        <end position="44"/>
    </location>
</feature>
<keyword evidence="2 3" id="KW-0472">Membrane</keyword>
<gene>
    <name evidence="4" type="primary">bioY</name>
    <name evidence="4" type="ORF">PNK_2179</name>
</gene>
<evidence type="ECO:0000256" key="2">
    <source>
        <dbReference type="PIRNR" id="PIRNR016661"/>
    </source>
</evidence>
<dbReference type="PIRSF" id="PIRSF016661">
    <property type="entry name" value="BioY"/>
    <property type="match status" value="1"/>
</dbReference>
<dbReference type="Pfam" id="PF02632">
    <property type="entry name" value="BioY"/>
    <property type="match status" value="1"/>
</dbReference>
<evidence type="ECO:0000313" key="4">
    <source>
        <dbReference type="EMBL" id="CUI17780.1"/>
    </source>
</evidence>
<dbReference type="EMBL" id="LN879502">
    <property type="protein sequence ID" value="CUI17780.1"/>
    <property type="molecule type" value="Genomic_DNA"/>
</dbReference>
<organism evidence="4 5">
    <name type="scientific">Candidatus Protochlamydia naegleriophila</name>
    <dbReference type="NCBI Taxonomy" id="389348"/>
    <lineage>
        <taxon>Bacteria</taxon>
        <taxon>Pseudomonadati</taxon>
        <taxon>Chlamydiota</taxon>
        <taxon>Chlamydiia</taxon>
        <taxon>Parachlamydiales</taxon>
        <taxon>Parachlamydiaceae</taxon>
        <taxon>Candidatus Protochlamydia</taxon>
    </lineage>
</organism>
<dbReference type="Proteomes" id="UP000069902">
    <property type="component" value="Chromosome cPNK"/>
</dbReference>
<dbReference type="InterPro" id="IPR003784">
    <property type="entry name" value="BioY"/>
</dbReference>
<dbReference type="PATRIC" id="fig|389348.3.peg.2450"/>
<dbReference type="GO" id="GO:0015225">
    <property type="term" value="F:biotin transmembrane transporter activity"/>
    <property type="evidence" value="ECO:0007669"/>
    <property type="project" value="UniProtKB-UniRule"/>
</dbReference>
<feature type="transmembrane region" description="Helical" evidence="3">
    <location>
        <begin position="160"/>
        <end position="182"/>
    </location>
</feature>
<proteinExistence type="inferred from homology"/>
<reference evidence="5" key="1">
    <citation type="submission" date="2015-09" db="EMBL/GenBank/DDBJ databases">
        <authorList>
            <person name="Bertelli C."/>
        </authorList>
    </citation>
    <scope>NUCLEOTIDE SEQUENCE [LARGE SCALE GENOMIC DNA]</scope>
    <source>
        <strain evidence="5">KNic</strain>
    </source>
</reference>
<dbReference type="RefSeq" id="WP_051981755.1">
    <property type="nucleotide sequence ID" value="NZ_LN879502.1"/>
</dbReference>
<dbReference type="PANTHER" id="PTHR34295:SF1">
    <property type="entry name" value="BIOTIN TRANSPORTER BIOY"/>
    <property type="match status" value="1"/>
</dbReference>
<keyword evidence="5" id="KW-1185">Reference proteome</keyword>
<comment type="similarity">
    <text evidence="1 2">Belongs to the BioY family.</text>
</comment>
<feature type="transmembrane region" description="Helical" evidence="3">
    <location>
        <begin position="131"/>
        <end position="154"/>
    </location>
</feature>
<keyword evidence="2" id="KW-0813">Transport</keyword>
<dbReference type="STRING" id="389348.PNK_2179"/>
<evidence type="ECO:0000313" key="5">
    <source>
        <dbReference type="Proteomes" id="UP000069902"/>
    </source>
</evidence>